<organism evidence="2 3">
    <name type="scientific">Mytilus coruscus</name>
    <name type="common">Sea mussel</name>
    <dbReference type="NCBI Taxonomy" id="42192"/>
    <lineage>
        <taxon>Eukaryota</taxon>
        <taxon>Metazoa</taxon>
        <taxon>Spiralia</taxon>
        <taxon>Lophotrochozoa</taxon>
        <taxon>Mollusca</taxon>
        <taxon>Bivalvia</taxon>
        <taxon>Autobranchia</taxon>
        <taxon>Pteriomorphia</taxon>
        <taxon>Mytilida</taxon>
        <taxon>Mytiloidea</taxon>
        <taxon>Mytilidae</taxon>
        <taxon>Mytilinae</taxon>
        <taxon>Mytilus</taxon>
    </lineage>
</organism>
<reference evidence="2 3" key="1">
    <citation type="submission" date="2020-06" db="EMBL/GenBank/DDBJ databases">
        <authorList>
            <person name="Li R."/>
            <person name="Bekaert M."/>
        </authorList>
    </citation>
    <scope>NUCLEOTIDE SEQUENCE [LARGE SCALE GENOMIC DNA]</scope>
    <source>
        <strain evidence="3">wild</strain>
    </source>
</reference>
<dbReference type="SUPFAM" id="SSF51126">
    <property type="entry name" value="Pectin lyase-like"/>
    <property type="match status" value="1"/>
</dbReference>
<dbReference type="Gene3D" id="2.160.20.10">
    <property type="entry name" value="Single-stranded right-handed beta-helix, Pectin lyase-like"/>
    <property type="match status" value="1"/>
</dbReference>
<sequence>MGVLNGARNLKFLFILLTIKFIGADVTLYPHPSGIRSSDKFTVYVNHQQSFTYISTSDHRAQEVQHAHSHRSVSWTSFSITRGHAIVEVHTQTDFRQCIVRPKHYGYHCKRTGTKTAQFTIDSNRRMMSVEFDYDYGSTHKDITDKLLIFADPPETDVPKPNTLGVLFYSAGVTDLGGQKHLNASVQEVYLAPGAYVHGGFITTGHQSVKIHGRGVLSGEKYKFHDSRFNYALINMDKGSHHTVEGLVLVDPPYYFHRALSVHNTMRNMKTVGAWTYNSDGVSLGDNGLVEDSFIMANDDSIKVTYLRD</sequence>
<keyword evidence="3" id="KW-1185">Reference proteome</keyword>
<name>A0A6J8DSB8_MYTCO</name>
<evidence type="ECO:0000256" key="1">
    <source>
        <dbReference type="SAM" id="SignalP"/>
    </source>
</evidence>
<dbReference type="Proteomes" id="UP000507470">
    <property type="component" value="Unassembled WGS sequence"/>
</dbReference>
<protein>
    <submittedName>
        <fullName evidence="2">Uncharacterized protein</fullName>
    </submittedName>
</protein>
<dbReference type="OrthoDB" id="406508at2759"/>
<evidence type="ECO:0000313" key="3">
    <source>
        <dbReference type="Proteomes" id="UP000507470"/>
    </source>
</evidence>
<dbReference type="InterPro" id="IPR012334">
    <property type="entry name" value="Pectin_lyas_fold"/>
</dbReference>
<proteinExistence type="predicted"/>
<dbReference type="EMBL" id="CACVKT020007769">
    <property type="protein sequence ID" value="CAC5410381.1"/>
    <property type="molecule type" value="Genomic_DNA"/>
</dbReference>
<accession>A0A6J8DSB8</accession>
<dbReference type="InterPro" id="IPR011050">
    <property type="entry name" value="Pectin_lyase_fold/virulence"/>
</dbReference>
<evidence type="ECO:0000313" key="2">
    <source>
        <dbReference type="EMBL" id="CAC5410381.1"/>
    </source>
</evidence>
<gene>
    <name evidence="2" type="ORF">MCOR_43572</name>
</gene>
<keyword evidence="1" id="KW-0732">Signal</keyword>
<dbReference type="AlphaFoldDB" id="A0A6J8DSB8"/>
<feature type="signal peptide" evidence="1">
    <location>
        <begin position="1"/>
        <end position="24"/>
    </location>
</feature>
<feature type="chain" id="PRO_5026931517" evidence="1">
    <location>
        <begin position="25"/>
        <end position="309"/>
    </location>
</feature>